<gene>
    <name evidence="1" type="ORF">CROQUDRAFT_42480</name>
</gene>
<dbReference type="InterPro" id="IPR040521">
    <property type="entry name" value="KDZ"/>
</dbReference>
<keyword evidence="2" id="KW-1185">Reference proteome</keyword>
<dbReference type="Pfam" id="PF18758">
    <property type="entry name" value="KDZ"/>
    <property type="match status" value="1"/>
</dbReference>
<name>A0A9P6NNZ6_9BASI</name>
<dbReference type="EMBL" id="MU167245">
    <property type="protein sequence ID" value="KAG0147632.1"/>
    <property type="molecule type" value="Genomic_DNA"/>
</dbReference>
<evidence type="ECO:0000313" key="2">
    <source>
        <dbReference type="Proteomes" id="UP000886653"/>
    </source>
</evidence>
<proteinExistence type="predicted"/>
<dbReference type="PANTHER" id="PTHR33096:SF1">
    <property type="entry name" value="CXC1-LIKE CYSTEINE CLUSTER ASSOCIATED WITH KDZ TRANSPOSASES DOMAIN-CONTAINING PROTEIN"/>
    <property type="match status" value="1"/>
</dbReference>
<dbReference type="OrthoDB" id="2506007at2759"/>
<dbReference type="PANTHER" id="PTHR33096">
    <property type="entry name" value="CXC2 DOMAIN-CONTAINING PROTEIN"/>
    <property type="match status" value="1"/>
</dbReference>
<sequence>DEIGLFAMACWHDHCLKFINVEKSGEKAHCVHALLGSLISRTTEEDGPHPRIGVLYDIGCTLEKGITKVSKCLSGSE</sequence>
<protein>
    <submittedName>
        <fullName evidence="1">Uncharacterized protein</fullName>
    </submittedName>
</protein>
<accession>A0A9P6NNZ6</accession>
<evidence type="ECO:0000313" key="1">
    <source>
        <dbReference type="EMBL" id="KAG0147632.1"/>
    </source>
</evidence>
<feature type="non-terminal residue" evidence="1">
    <location>
        <position position="1"/>
    </location>
</feature>
<dbReference type="AlphaFoldDB" id="A0A9P6NNZ6"/>
<comment type="caution">
    <text evidence="1">The sequence shown here is derived from an EMBL/GenBank/DDBJ whole genome shotgun (WGS) entry which is preliminary data.</text>
</comment>
<reference evidence="1" key="1">
    <citation type="submission" date="2013-11" db="EMBL/GenBank/DDBJ databases">
        <title>Genome sequence of the fusiform rust pathogen reveals effectors for host alternation and coevolution with pine.</title>
        <authorList>
            <consortium name="DOE Joint Genome Institute"/>
            <person name="Smith K."/>
            <person name="Pendleton A."/>
            <person name="Kubisiak T."/>
            <person name="Anderson C."/>
            <person name="Salamov A."/>
            <person name="Aerts A."/>
            <person name="Riley R."/>
            <person name="Clum A."/>
            <person name="Lindquist E."/>
            <person name="Ence D."/>
            <person name="Campbell M."/>
            <person name="Kronenberg Z."/>
            <person name="Feau N."/>
            <person name="Dhillon B."/>
            <person name="Hamelin R."/>
            <person name="Burleigh J."/>
            <person name="Smith J."/>
            <person name="Yandell M."/>
            <person name="Nelson C."/>
            <person name="Grigoriev I."/>
            <person name="Davis J."/>
        </authorList>
    </citation>
    <scope>NUCLEOTIDE SEQUENCE</scope>
    <source>
        <strain evidence="1">G11</strain>
    </source>
</reference>
<organism evidence="1 2">
    <name type="scientific">Cronartium quercuum f. sp. fusiforme G11</name>
    <dbReference type="NCBI Taxonomy" id="708437"/>
    <lineage>
        <taxon>Eukaryota</taxon>
        <taxon>Fungi</taxon>
        <taxon>Dikarya</taxon>
        <taxon>Basidiomycota</taxon>
        <taxon>Pucciniomycotina</taxon>
        <taxon>Pucciniomycetes</taxon>
        <taxon>Pucciniales</taxon>
        <taxon>Coleosporiaceae</taxon>
        <taxon>Cronartium</taxon>
    </lineage>
</organism>
<dbReference type="Proteomes" id="UP000886653">
    <property type="component" value="Unassembled WGS sequence"/>
</dbReference>